<evidence type="ECO:0000313" key="3">
    <source>
        <dbReference type="WBParaSite" id="MhA1_Contig740.frz3.gene12"/>
    </source>
</evidence>
<feature type="compositionally biased region" description="Basic and acidic residues" evidence="1">
    <location>
        <begin position="125"/>
        <end position="136"/>
    </location>
</feature>
<reference evidence="3" key="1">
    <citation type="submission" date="2016-11" db="UniProtKB">
        <authorList>
            <consortium name="WormBaseParasite"/>
        </authorList>
    </citation>
    <scope>IDENTIFICATION</scope>
</reference>
<dbReference type="WBParaSite" id="MhA1_Contig740.frz3.gene12">
    <property type="protein sequence ID" value="MhA1_Contig740.frz3.gene12"/>
    <property type="gene ID" value="MhA1_Contig740.frz3.gene12"/>
</dbReference>
<feature type="compositionally biased region" description="Polar residues" evidence="1">
    <location>
        <begin position="109"/>
        <end position="123"/>
    </location>
</feature>
<evidence type="ECO:0000313" key="2">
    <source>
        <dbReference type="Proteomes" id="UP000095281"/>
    </source>
</evidence>
<evidence type="ECO:0000256" key="1">
    <source>
        <dbReference type="SAM" id="MobiDB-lite"/>
    </source>
</evidence>
<name>A0A1I8BY45_MELHA</name>
<feature type="region of interest" description="Disordered" evidence="1">
    <location>
        <begin position="109"/>
        <end position="137"/>
    </location>
</feature>
<accession>A0A1I8BY45</accession>
<feature type="region of interest" description="Disordered" evidence="1">
    <location>
        <begin position="188"/>
        <end position="223"/>
    </location>
</feature>
<protein>
    <submittedName>
        <fullName evidence="3">Uncharacterized protein</fullName>
    </submittedName>
</protein>
<feature type="compositionally biased region" description="Basic and acidic residues" evidence="1">
    <location>
        <begin position="188"/>
        <end position="207"/>
    </location>
</feature>
<organism evidence="2 3">
    <name type="scientific">Meloidogyne hapla</name>
    <name type="common">Root-knot nematode worm</name>
    <dbReference type="NCBI Taxonomy" id="6305"/>
    <lineage>
        <taxon>Eukaryota</taxon>
        <taxon>Metazoa</taxon>
        <taxon>Ecdysozoa</taxon>
        <taxon>Nematoda</taxon>
        <taxon>Chromadorea</taxon>
        <taxon>Rhabditida</taxon>
        <taxon>Tylenchina</taxon>
        <taxon>Tylenchomorpha</taxon>
        <taxon>Tylenchoidea</taxon>
        <taxon>Meloidogynidae</taxon>
        <taxon>Meloidogyninae</taxon>
        <taxon>Meloidogyne</taxon>
    </lineage>
</organism>
<sequence>MKREEVYDLIFEKYLHIVRMIAIEQTNKLKANRNGNVNAEAQDHHKTKPKIVFDHKQKQLVIVNDRSKYKVIEAVHTKQNFLLPKEPPSFVYPDYKGISTVLSENTSKAINKTSQSESGISSKSPKKDETLERTKDNPITFEQAIGNMNLEYFSIKDNTEGSPDYYTAESNFGEADDFEKIEKSEADLKNENEVNGMKKNEQLKYDEDPWTSISANETNEEVENKEITKDIEDDFVKI</sequence>
<dbReference type="Proteomes" id="UP000095281">
    <property type="component" value="Unplaced"/>
</dbReference>
<keyword evidence="2" id="KW-1185">Reference proteome</keyword>
<dbReference type="AlphaFoldDB" id="A0A1I8BY45"/>
<proteinExistence type="predicted"/>